<comment type="caution">
    <text evidence="1">The sequence shown here is derived from an EMBL/GenBank/DDBJ whole genome shotgun (WGS) entry which is preliminary data.</text>
</comment>
<dbReference type="EMBL" id="VTOX01000002">
    <property type="protein sequence ID" value="NKE65361.1"/>
    <property type="molecule type" value="Genomic_DNA"/>
</dbReference>
<dbReference type="Proteomes" id="UP000521868">
    <property type="component" value="Unassembled WGS sequence"/>
</dbReference>
<keyword evidence="2" id="KW-1185">Reference proteome</keyword>
<name>A0A7X6I5I7_9BURK</name>
<proteinExistence type="predicted"/>
<accession>A0A7X6I5I7</accession>
<reference evidence="1 2" key="1">
    <citation type="journal article" date="2020" name="Nature">
        <title>Bacterial chemolithoautotrophy via manganese oxidation.</title>
        <authorList>
            <person name="Yu H."/>
            <person name="Leadbetter J.R."/>
        </authorList>
    </citation>
    <scope>NUCLEOTIDE SEQUENCE [LARGE SCALE GENOMIC DNA]</scope>
    <source>
        <strain evidence="1 2">RBP-1</strain>
    </source>
</reference>
<organism evidence="1 2">
    <name type="scientific">Ramlibacter lithotrophicus</name>
    <dbReference type="NCBI Taxonomy" id="2606681"/>
    <lineage>
        <taxon>Bacteria</taxon>
        <taxon>Pseudomonadati</taxon>
        <taxon>Pseudomonadota</taxon>
        <taxon>Betaproteobacteria</taxon>
        <taxon>Burkholderiales</taxon>
        <taxon>Comamonadaceae</taxon>
        <taxon>Ramlibacter</taxon>
    </lineage>
</organism>
<dbReference type="AlphaFoldDB" id="A0A7X6I5I7"/>
<evidence type="ECO:0000313" key="2">
    <source>
        <dbReference type="Proteomes" id="UP000521868"/>
    </source>
</evidence>
<evidence type="ECO:0000313" key="1">
    <source>
        <dbReference type="EMBL" id="NKE65361.1"/>
    </source>
</evidence>
<protein>
    <submittedName>
        <fullName evidence="1">Uncharacterized protein</fullName>
    </submittedName>
</protein>
<gene>
    <name evidence="1" type="ORF">RAMLITH_05970</name>
</gene>
<sequence length="145" mass="15730">MNPTPAMLEAAAEAAAAFLEREGARRDLPFLRAFPQNSCEAASAIFALAIAAKYRAANVHVAHGYDREHNSSHFWVEVADYFADLTAHQFRTHSGPITGRCPNPFEVQFPDVERASPEAALQRFSPASRAAYALAASDLEKALAA</sequence>